<sequence length="249" mass="26768">MIKGKQIKRPRPSSSLALSKPSALYSCGEGGGDTASSTTSAEWDQPQADNSREEVEDTANCLILLAQGSPQKSTHQNQKPLVGVNANKAAAPRVYPYECKTCDRRFPSFQALGGHHVSHRKPKPSVNGPGDHFKGSDSALTLQIAVASSTKPKVHECSICGAEFSSGQALGGHMRRHRTLMGAPGFPVLDAGAGSHDRSEEEKKSRNSLDLDLNLPAPEDDGREQPRFVFASNEKTLVFSSASLVDYHF</sequence>
<dbReference type="SMART" id="SM00355">
    <property type="entry name" value="ZnF_C2H2"/>
    <property type="match status" value="2"/>
</dbReference>
<evidence type="ECO:0000256" key="5">
    <source>
        <dbReference type="ARBA" id="ARBA00022833"/>
    </source>
</evidence>
<keyword evidence="6" id="KW-0805">Transcription regulation</keyword>
<comment type="subcellular location">
    <subcellularLocation>
        <location evidence="1">Nucleus</location>
    </subcellularLocation>
</comment>
<feature type="compositionally biased region" description="Low complexity" evidence="10">
    <location>
        <begin position="12"/>
        <end position="24"/>
    </location>
</feature>
<dbReference type="PROSITE" id="PS50157">
    <property type="entry name" value="ZINC_FINGER_C2H2_2"/>
    <property type="match status" value="2"/>
</dbReference>
<evidence type="ECO:0000259" key="11">
    <source>
        <dbReference type="PROSITE" id="PS50157"/>
    </source>
</evidence>
<feature type="domain" description="C2H2-type" evidence="11">
    <location>
        <begin position="97"/>
        <end position="124"/>
    </location>
</feature>
<dbReference type="PROSITE" id="PS00028">
    <property type="entry name" value="ZINC_FINGER_C2H2_1"/>
    <property type="match status" value="2"/>
</dbReference>
<name>A0AAD3SEM1_NEPGR</name>
<evidence type="ECO:0000256" key="6">
    <source>
        <dbReference type="ARBA" id="ARBA00023015"/>
    </source>
</evidence>
<evidence type="ECO:0000256" key="4">
    <source>
        <dbReference type="ARBA" id="ARBA00022771"/>
    </source>
</evidence>
<dbReference type="GO" id="GO:0005634">
    <property type="term" value="C:nucleus"/>
    <property type="evidence" value="ECO:0007669"/>
    <property type="project" value="UniProtKB-SubCell"/>
</dbReference>
<dbReference type="InterPro" id="IPR036236">
    <property type="entry name" value="Znf_C2H2_sf"/>
</dbReference>
<feature type="region of interest" description="Disordered" evidence="10">
    <location>
        <begin position="114"/>
        <end position="135"/>
    </location>
</feature>
<evidence type="ECO:0000256" key="8">
    <source>
        <dbReference type="ARBA" id="ARBA00023242"/>
    </source>
</evidence>
<keyword evidence="2" id="KW-0479">Metal-binding</keyword>
<keyword evidence="3" id="KW-0677">Repeat</keyword>
<keyword evidence="13" id="KW-1185">Reference proteome</keyword>
<dbReference type="GO" id="GO:0008270">
    <property type="term" value="F:zinc ion binding"/>
    <property type="evidence" value="ECO:0007669"/>
    <property type="project" value="UniProtKB-KW"/>
</dbReference>
<accession>A0AAD3SEM1</accession>
<keyword evidence="8" id="KW-0539">Nucleus</keyword>
<feature type="compositionally biased region" description="Basic and acidic residues" evidence="10">
    <location>
        <begin position="195"/>
        <end position="209"/>
    </location>
</feature>
<feature type="region of interest" description="Disordered" evidence="10">
    <location>
        <begin position="185"/>
        <end position="226"/>
    </location>
</feature>
<feature type="domain" description="C2H2-type" evidence="11">
    <location>
        <begin position="155"/>
        <end position="177"/>
    </location>
</feature>
<dbReference type="PANTHER" id="PTHR26374">
    <property type="entry name" value="ZINC FINGER PROTEIN ZAT5"/>
    <property type="match status" value="1"/>
</dbReference>
<dbReference type="InterPro" id="IPR013087">
    <property type="entry name" value="Znf_C2H2_type"/>
</dbReference>
<evidence type="ECO:0000256" key="1">
    <source>
        <dbReference type="ARBA" id="ARBA00004123"/>
    </source>
</evidence>
<proteinExistence type="predicted"/>
<feature type="region of interest" description="Disordered" evidence="10">
    <location>
        <begin position="1"/>
        <end position="56"/>
    </location>
</feature>
<evidence type="ECO:0000256" key="2">
    <source>
        <dbReference type="ARBA" id="ARBA00022723"/>
    </source>
</evidence>
<keyword evidence="7" id="KW-0804">Transcription</keyword>
<dbReference type="EMBL" id="BSYO01000009">
    <property type="protein sequence ID" value="GMH09858.1"/>
    <property type="molecule type" value="Genomic_DNA"/>
</dbReference>
<evidence type="ECO:0000256" key="7">
    <source>
        <dbReference type="ARBA" id="ARBA00023163"/>
    </source>
</evidence>
<dbReference type="PANTHER" id="PTHR26374:SF378">
    <property type="entry name" value="C2H2-TYPE ZINC FINGER FAMILY PROTEIN"/>
    <property type="match status" value="1"/>
</dbReference>
<evidence type="ECO:0000313" key="12">
    <source>
        <dbReference type="EMBL" id="GMH09858.1"/>
    </source>
</evidence>
<protein>
    <recommendedName>
        <fullName evidence="11">C2H2-type domain-containing protein</fullName>
    </recommendedName>
</protein>
<reference evidence="12" key="1">
    <citation type="submission" date="2023-05" db="EMBL/GenBank/DDBJ databases">
        <title>Nepenthes gracilis genome sequencing.</title>
        <authorList>
            <person name="Fukushima K."/>
        </authorList>
    </citation>
    <scope>NUCLEOTIDE SEQUENCE</scope>
    <source>
        <strain evidence="12">SING2019-196</strain>
    </source>
</reference>
<comment type="caution">
    <text evidence="12">The sequence shown here is derived from an EMBL/GenBank/DDBJ whole genome shotgun (WGS) entry which is preliminary data.</text>
</comment>
<organism evidence="12 13">
    <name type="scientific">Nepenthes gracilis</name>
    <name type="common">Slender pitcher plant</name>
    <dbReference type="NCBI Taxonomy" id="150966"/>
    <lineage>
        <taxon>Eukaryota</taxon>
        <taxon>Viridiplantae</taxon>
        <taxon>Streptophyta</taxon>
        <taxon>Embryophyta</taxon>
        <taxon>Tracheophyta</taxon>
        <taxon>Spermatophyta</taxon>
        <taxon>Magnoliopsida</taxon>
        <taxon>eudicotyledons</taxon>
        <taxon>Gunneridae</taxon>
        <taxon>Pentapetalae</taxon>
        <taxon>Caryophyllales</taxon>
        <taxon>Nepenthaceae</taxon>
        <taxon>Nepenthes</taxon>
    </lineage>
</organism>
<gene>
    <name evidence="12" type="ORF">Nepgr_011699</name>
</gene>
<dbReference type="Gene3D" id="3.30.160.60">
    <property type="entry name" value="Classic Zinc Finger"/>
    <property type="match status" value="1"/>
</dbReference>
<feature type="compositionally biased region" description="Basic residues" evidence="10">
    <location>
        <begin position="1"/>
        <end position="11"/>
    </location>
</feature>
<keyword evidence="5" id="KW-0862">Zinc</keyword>
<dbReference type="SUPFAM" id="SSF57667">
    <property type="entry name" value="beta-beta-alpha zinc fingers"/>
    <property type="match status" value="1"/>
</dbReference>
<evidence type="ECO:0000256" key="9">
    <source>
        <dbReference type="PROSITE-ProRule" id="PRU00042"/>
    </source>
</evidence>
<dbReference type="AlphaFoldDB" id="A0AAD3SEM1"/>
<evidence type="ECO:0000256" key="3">
    <source>
        <dbReference type="ARBA" id="ARBA00022737"/>
    </source>
</evidence>
<keyword evidence="4 9" id="KW-0863">Zinc-finger</keyword>
<dbReference type="Proteomes" id="UP001279734">
    <property type="component" value="Unassembled WGS sequence"/>
</dbReference>
<evidence type="ECO:0000313" key="13">
    <source>
        <dbReference type="Proteomes" id="UP001279734"/>
    </source>
</evidence>
<evidence type="ECO:0000256" key="10">
    <source>
        <dbReference type="SAM" id="MobiDB-lite"/>
    </source>
</evidence>
<dbReference type="Pfam" id="PF13912">
    <property type="entry name" value="zf-C2H2_6"/>
    <property type="match status" value="2"/>
</dbReference>